<reference evidence="4" key="1">
    <citation type="submission" date="2017-09" db="EMBL/GenBank/DDBJ databases">
        <title>Depth-based differentiation of microbial function through sediment-hosted aquifers and enrichment of novel symbionts in the deep terrestrial subsurface.</title>
        <authorList>
            <person name="Probst A.J."/>
            <person name="Ladd B."/>
            <person name="Jarett J.K."/>
            <person name="Geller-Mcgrath D.E."/>
            <person name="Sieber C.M.K."/>
            <person name="Emerson J.B."/>
            <person name="Anantharaman K."/>
            <person name="Thomas B.C."/>
            <person name="Malmstrom R."/>
            <person name="Stieglmeier M."/>
            <person name="Klingl A."/>
            <person name="Woyke T."/>
            <person name="Ryan C.M."/>
            <person name="Banfield J.F."/>
        </authorList>
    </citation>
    <scope>NUCLEOTIDE SEQUENCE [LARGE SCALE GENOMIC DNA]</scope>
</reference>
<proteinExistence type="predicted"/>
<dbReference type="InterPro" id="IPR048520">
    <property type="entry name" value="LarA_C"/>
</dbReference>
<protein>
    <submittedName>
        <fullName evidence="3">General glycosylation pathway protein</fullName>
    </submittedName>
</protein>
<dbReference type="Pfam" id="PF09861">
    <property type="entry name" value="Lar_N"/>
    <property type="match status" value="1"/>
</dbReference>
<accession>A0A2M6ZGV2</accession>
<dbReference type="EMBL" id="PEWN01000055">
    <property type="protein sequence ID" value="PIU51617.1"/>
    <property type="molecule type" value="Genomic_DNA"/>
</dbReference>
<dbReference type="Gene3D" id="3.90.226.30">
    <property type="match status" value="1"/>
</dbReference>
<evidence type="ECO:0000313" key="3">
    <source>
        <dbReference type="EMBL" id="PIU51617.1"/>
    </source>
</evidence>
<sequence length="414" mass="46365">MNIKISYNSSIVEADVKEKNVLDVLSPHRIKVNNEKKVLRDALSIPLHEPRLKRFLAGAKNILVILNDNTKPTPTSRILEFLSGYITGDKFRFIVAAGAHRPPTKDDLKLIFGKYYSKFANRIFIHDAKRDEDMIYIGTTKRKTEIYINRLAVEADKLLVVGSVEPHYFAGYTGGRKAIIPGIASYKTIEANHCFALSPDATSLKLEGNPVHEDLVEGLGFFKKEIFSIQVVLNHNKKIYAAEAGNIIDSHELVLEKANDVFVVRASGKADIVVTVTKSPWDINFYQSQQAIENGKRILKNHGILILVSACKRGIGEGYYYEILSSCKTPHEVIEKVNAEPYKLGAHKAKRIAELASRAEFWAVTGLKDDEARKIFIKPYHDIKRAIEDALARKGRNAKISFVLDGAITVPVLQ</sequence>
<organism evidence="3 4">
    <name type="scientific">Candidatus Desantisbacteria bacterium CG07_land_8_20_14_0_80_39_15</name>
    <dbReference type="NCBI Taxonomy" id="1974549"/>
    <lineage>
        <taxon>Bacteria</taxon>
        <taxon>Candidatus Desantisiibacteriota</taxon>
    </lineage>
</organism>
<feature type="domain" description="LarA-like N-terminal" evidence="1">
    <location>
        <begin position="7"/>
        <end position="201"/>
    </location>
</feature>
<name>A0A2M6ZGV2_9BACT</name>
<dbReference type="InterPro" id="IPR047926">
    <property type="entry name" value="Ni_dep_LarA"/>
</dbReference>
<dbReference type="InterPro" id="IPR048068">
    <property type="entry name" value="LarA-like"/>
</dbReference>
<comment type="caution">
    <text evidence="3">The sequence shown here is derived from an EMBL/GenBank/DDBJ whole genome shotgun (WGS) entry which is preliminary data.</text>
</comment>
<dbReference type="AlphaFoldDB" id="A0A2M6ZGV2"/>
<dbReference type="InterPro" id="IPR018657">
    <property type="entry name" value="LarA-like_N"/>
</dbReference>
<dbReference type="PANTHER" id="PTHR33171:SF17">
    <property type="entry name" value="LARA-LIKE N-TERMINAL DOMAIN-CONTAINING PROTEIN"/>
    <property type="match status" value="1"/>
</dbReference>
<dbReference type="InterPro" id="IPR043166">
    <property type="entry name" value="LarA-like_C"/>
</dbReference>
<dbReference type="GO" id="GO:0050043">
    <property type="term" value="F:lactate racemase activity"/>
    <property type="evidence" value="ECO:0007669"/>
    <property type="project" value="InterPro"/>
</dbReference>
<evidence type="ECO:0000259" key="2">
    <source>
        <dbReference type="Pfam" id="PF21113"/>
    </source>
</evidence>
<dbReference type="PANTHER" id="PTHR33171">
    <property type="entry name" value="LAR_N DOMAIN-CONTAINING PROTEIN"/>
    <property type="match status" value="1"/>
</dbReference>
<gene>
    <name evidence="3" type="ORF">COS91_03505</name>
</gene>
<evidence type="ECO:0000259" key="1">
    <source>
        <dbReference type="Pfam" id="PF09861"/>
    </source>
</evidence>
<evidence type="ECO:0000313" key="4">
    <source>
        <dbReference type="Proteomes" id="UP000229227"/>
    </source>
</evidence>
<dbReference type="NCBIfam" id="NF033504">
    <property type="entry name" value="Ni_dep_LarA"/>
    <property type="match status" value="1"/>
</dbReference>
<dbReference type="Pfam" id="PF21113">
    <property type="entry name" value="LarA_C"/>
    <property type="match status" value="1"/>
</dbReference>
<dbReference type="Gene3D" id="3.40.50.11440">
    <property type="match status" value="1"/>
</dbReference>
<dbReference type="Proteomes" id="UP000229227">
    <property type="component" value="Unassembled WGS sequence"/>
</dbReference>
<feature type="domain" description="Lactate racemase C-terminal" evidence="2">
    <location>
        <begin position="269"/>
        <end position="407"/>
    </location>
</feature>